<dbReference type="AlphaFoldDB" id="A3MW33"/>
<keyword evidence="1" id="KW-0472">Membrane</keyword>
<feature type="transmembrane region" description="Helical" evidence="1">
    <location>
        <begin position="77"/>
        <end position="100"/>
    </location>
</feature>
<keyword evidence="1" id="KW-0812">Transmembrane</keyword>
<organism evidence="2 3">
    <name type="scientific">Pyrobaculum calidifontis (strain DSM 21063 / JCM 11548 / VA1)</name>
    <dbReference type="NCBI Taxonomy" id="410359"/>
    <lineage>
        <taxon>Archaea</taxon>
        <taxon>Thermoproteota</taxon>
        <taxon>Thermoprotei</taxon>
        <taxon>Thermoproteales</taxon>
        <taxon>Thermoproteaceae</taxon>
        <taxon>Pyrobaculum</taxon>
    </lineage>
</organism>
<dbReference type="KEGG" id="pcl:Pcal_1430"/>
<protein>
    <submittedName>
        <fullName evidence="2">Uncharacterized protein</fullName>
    </submittedName>
</protein>
<feature type="transmembrane region" description="Helical" evidence="1">
    <location>
        <begin position="155"/>
        <end position="175"/>
    </location>
</feature>
<feature type="transmembrane region" description="Helical" evidence="1">
    <location>
        <begin position="195"/>
        <end position="217"/>
    </location>
</feature>
<feature type="transmembrane region" description="Helical" evidence="1">
    <location>
        <begin position="120"/>
        <end position="143"/>
    </location>
</feature>
<dbReference type="OrthoDB" id="25619at2157"/>
<dbReference type="Proteomes" id="UP000001431">
    <property type="component" value="Chromosome"/>
</dbReference>
<feature type="transmembrane region" description="Helical" evidence="1">
    <location>
        <begin position="229"/>
        <end position="250"/>
    </location>
</feature>
<dbReference type="EMBL" id="CP000561">
    <property type="protein sequence ID" value="ABO08850.1"/>
    <property type="molecule type" value="Genomic_DNA"/>
</dbReference>
<keyword evidence="1" id="KW-1133">Transmembrane helix</keyword>
<reference evidence="2" key="1">
    <citation type="submission" date="2007-02" db="EMBL/GenBank/DDBJ databases">
        <title>Complete sequence of Pyrobaculum calidifontis JCM 11548.</title>
        <authorList>
            <consortium name="US DOE Joint Genome Institute"/>
            <person name="Copeland A."/>
            <person name="Lucas S."/>
            <person name="Lapidus A."/>
            <person name="Barry K."/>
            <person name="Glavina del Rio T."/>
            <person name="Dalin E."/>
            <person name="Tice H."/>
            <person name="Pitluck S."/>
            <person name="Chain P."/>
            <person name="Malfatti S."/>
            <person name="Shin M."/>
            <person name="Vergez L."/>
            <person name="Schmutz J."/>
            <person name="Larimer F."/>
            <person name="Land M."/>
            <person name="Hauser L."/>
            <person name="Kyrpides N."/>
            <person name="Mikhailova N."/>
            <person name="Cozen A.E."/>
            <person name="Fitz-Gibbon S.T."/>
            <person name="House C.H."/>
            <person name="Saltikov C."/>
            <person name="Lowe T.M."/>
            <person name="Richardson P."/>
        </authorList>
    </citation>
    <scope>NUCLEOTIDE SEQUENCE [LARGE SCALE GENOMIC DNA]</scope>
    <source>
        <strain evidence="2">JCM 11548</strain>
    </source>
</reference>
<dbReference type="RefSeq" id="WP_011850108.1">
    <property type="nucleotide sequence ID" value="NC_009073.1"/>
</dbReference>
<accession>A3MW33</accession>
<dbReference type="GeneID" id="4910304"/>
<sequence length="300" mass="34626">MATIKEIQTAWGTYRFVESPVDWFAIDVLAALTVLWILFTFWYKGVRQFNVVRYPYIETMIPYAEWDRKLLREKPPIGVGSAIAYFFKTLFADVLAMGILKCEYGKSEKEVVNTRAAKRVAKLFMVWGFVLAGISTTLAYFTFPHNMIVLDLHHPARIFGVAGGVLMVVGALIWLSVRYKEVNYRGIWDWLGADYLPFMVLLLGLSGFVLQAAIYVWAHNPSDAFANAFLYFAEHFHAIPVALFFWAFFWTKADHIIYRILWRIYEYADKKYAASHNISRLPPPTLKVMNKTGKEIQPGY</sequence>
<dbReference type="STRING" id="410359.Pcal_1430"/>
<proteinExistence type="predicted"/>
<name>A3MW33_PYRCJ</name>
<feature type="transmembrane region" description="Helical" evidence="1">
    <location>
        <begin position="21"/>
        <end position="43"/>
    </location>
</feature>
<evidence type="ECO:0000313" key="2">
    <source>
        <dbReference type="EMBL" id="ABO08850.1"/>
    </source>
</evidence>
<dbReference type="eggNOG" id="arCOG05627">
    <property type="taxonomic scope" value="Archaea"/>
</dbReference>
<keyword evidence="3" id="KW-1185">Reference proteome</keyword>
<evidence type="ECO:0000256" key="1">
    <source>
        <dbReference type="SAM" id="Phobius"/>
    </source>
</evidence>
<dbReference type="HOGENOM" id="CLU_920160_0_0_2"/>
<evidence type="ECO:0000313" key="3">
    <source>
        <dbReference type="Proteomes" id="UP000001431"/>
    </source>
</evidence>
<gene>
    <name evidence="2" type="ordered locus">Pcal_1430</name>
</gene>